<evidence type="ECO:0000259" key="1">
    <source>
        <dbReference type="Pfam" id="PF01370"/>
    </source>
</evidence>
<dbReference type="SUPFAM" id="SSF51735">
    <property type="entry name" value="NAD(P)-binding Rossmann-fold domains"/>
    <property type="match status" value="1"/>
</dbReference>
<dbReference type="HOGENOM" id="CLU_007383_6_1_6"/>
<dbReference type="Pfam" id="PF01370">
    <property type="entry name" value="Epimerase"/>
    <property type="match status" value="1"/>
</dbReference>
<evidence type="ECO:0000313" key="2">
    <source>
        <dbReference type="EMBL" id="ACX96316.1"/>
    </source>
</evidence>
<organism evidence="2 3">
    <name type="scientific">Halothiobacillus neapolitanus (strain ATCC 23641 / DSM 15147 / CIP 104769 / NCIMB 8539 / c2)</name>
    <name type="common">Thiobacillus neapolitanus</name>
    <dbReference type="NCBI Taxonomy" id="555778"/>
    <lineage>
        <taxon>Bacteria</taxon>
        <taxon>Pseudomonadati</taxon>
        <taxon>Pseudomonadota</taxon>
        <taxon>Gammaproteobacteria</taxon>
        <taxon>Chromatiales</taxon>
        <taxon>Halothiobacillaceae</taxon>
        <taxon>Halothiobacillus</taxon>
    </lineage>
</organism>
<dbReference type="PANTHER" id="PTHR48079">
    <property type="entry name" value="PROTEIN YEEZ"/>
    <property type="match status" value="1"/>
</dbReference>
<evidence type="ECO:0000313" key="3">
    <source>
        <dbReference type="Proteomes" id="UP000009102"/>
    </source>
</evidence>
<dbReference type="STRING" id="555778.Hneap_1484"/>
<dbReference type="Proteomes" id="UP000009102">
    <property type="component" value="Chromosome"/>
</dbReference>
<protein>
    <submittedName>
        <fullName evidence="2">NAD-dependent epimerase/dehydratase</fullName>
    </submittedName>
</protein>
<sequence>MCVTGATGFLGGHLVRRLLKFGARVTVLARSPEKLPPDIASRLTIVPGDLSSLAALEQAVCDCDFIFHCAANVATWDQRANYDAANIEGVCNLIAAINRAPHDRLRRLVHVSTVDVYGFPVRPADESMPLPVNDFGYGESKRLGEKTMRAECDRLGIPYTVIRPGNITGPGSPFISRIGKELVSGLMLKINSGQVHAGLIDVDNLLDVLLWSGVSANALNAVFNARDPYAVSWNEFLRDFKAQLAGKGIVLNLGYWPAIMAARLIAGGHSMLRLSGEPLLHPLIVQIFGKTCGHSIERIQNAGAPLGTVDYATSLARSVAWFKAQQSEMS</sequence>
<feature type="domain" description="NAD-dependent epimerase/dehydratase" evidence="1">
    <location>
        <begin position="1"/>
        <end position="204"/>
    </location>
</feature>
<dbReference type="Gene3D" id="3.40.50.720">
    <property type="entry name" value="NAD(P)-binding Rossmann-like Domain"/>
    <property type="match status" value="1"/>
</dbReference>
<dbReference type="InterPro" id="IPR001509">
    <property type="entry name" value="Epimerase_deHydtase"/>
</dbReference>
<dbReference type="EMBL" id="CP001801">
    <property type="protein sequence ID" value="ACX96316.1"/>
    <property type="molecule type" value="Genomic_DNA"/>
</dbReference>
<dbReference type="PANTHER" id="PTHR48079:SF6">
    <property type="entry name" value="NAD(P)-BINDING DOMAIN-CONTAINING PROTEIN-RELATED"/>
    <property type="match status" value="1"/>
</dbReference>
<accession>D0L0U3</accession>
<gene>
    <name evidence="2" type="ordered locus">Hneap_1484</name>
</gene>
<dbReference type="InterPro" id="IPR036291">
    <property type="entry name" value="NAD(P)-bd_dom_sf"/>
</dbReference>
<dbReference type="InterPro" id="IPR051783">
    <property type="entry name" value="NAD(P)-dependent_oxidoreduct"/>
</dbReference>
<dbReference type="AlphaFoldDB" id="D0L0U3"/>
<dbReference type="GO" id="GO:0005737">
    <property type="term" value="C:cytoplasm"/>
    <property type="evidence" value="ECO:0007669"/>
    <property type="project" value="TreeGrafter"/>
</dbReference>
<name>D0L0U3_HALNC</name>
<keyword evidence="3" id="KW-1185">Reference proteome</keyword>
<dbReference type="GO" id="GO:0004029">
    <property type="term" value="F:aldehyde dehydrogenase (NAD+) activity"/>
    <property type="evidence" value="ECO:0007669"/>
    <property type="project" value="TreeGrafter"/>
</dbReference>
<proteinExistence type="predicted"/>
<dbReference type="KEGG" id="hna:Hneap_1484"/>
<dbReference type="eggNOG" id="COG0451">
    <property type="taxonomic scope" value="Bacteria"/>
</dbReference>
<reference evidence="2 3" key="1">
    <citation type="submission" date="2009-10" db="EMBL/GenBank/DDBJ databases">
        <title>Complete sequence of Halothiobacillus neapolitanus c2.</title>
        <authorList>
            <consortium name="US DOE Joint Genome Institute"/>
            <person name="Lucas S."/>
            <person name="Copeland A."/>
            <person name="Lapidus A."/>
            <person name="Glavina del Rio T."/>
            <person name="Tice H."/>
            <person name="Bruce D."/>
            <person name="Goodwin L."/>
            <person name="Pitluck S."/>
            <person name="Davenport K."/>
            <person name="Brettin T."/>
            <person name="Detter J.C."/>
            <person name="Han C."/>
            <person name="Tapia R."/>
            <person name="Larimer F."/>
            <person name="Land M."/>
            <person name="Hauser L."/>
            <person name="Kyrpides N."/>
            <person name="Mikhailova N."/>
            <person name="Kerfeld C."/>
            <person name="Cannon G."/>
            <person name="Heinhort S."/>
        </authorList>
    </citation>
    <scope>NUCLEOTIDE SEQUENCE [LARGE SCALE GENOMIC DNA]</scope>
    <source>
        <strain evidence="3">ATCC 23641 / c2</strain>
    </source>
</reference>